<dbReference type="InParanoid" id="E4ZIJ0"/>
<dbReference type="EMBL" id="FP929065">
    <property type="protein sequence ID" value="CBX91011.1"/>
    <property type="molecule type" value="Genomic_DNA"/>
</dbReference>
<keyword evidence="6" id="KW-0503">Monooxygenase</keyword>
<evidence type="ECO:0000259" key="4">
    <source>
        <dbReference type="Pfam" id="PF01494"/>
    </source>
</evidence>
<dbReference type="Gene3D" id="3.50.50.60">
    <property type="entry name" value="FAD/NAD(P)-binding domain"/>
    <property type="match status" value="1"/>
</dbReference>
<evidence type="ECO:0000256" key="2">
    <source>
        <dbReference type="ARBA" id="ARBA00022827"/>
    </source>
</evidence>
<dbReference type="PANTHER" id="PTHR47469:SF2">
    <property type="entry name" value="OS06G0597600 PROTEIN"/>
    <property type="match status" value="1"/>
</dbReference>
<protein>
    <submittedName>
        <fullName evidence="6">Similar to monooxygenase FAD-binding</fullName>
    </submittedName>
</protein>
<dbReference type="SUPFAM" id="SSF54373">
    <property type="entry name" value="FAD-linked reductases, C-terminal domain"/>
    <property type="match status" value="1"/>
</dbReference>
<dbReference type="Pfam" id="PF22607">
    <property type="entry name" value="FAD_binding-like"/>
    <property type="match status" value="1"/>
</dbReference>
<dbReference type="InterPro" id="IPR002938">
    <property type="entry name" value="FAD-bd"/>
</dbReference>
<reference evidence="7" key="1">
    <citation type="journal article" date="2011" name="Nat. Commun.">
        <title>Effector diversification within compartments of the Leptosphaeria maculans genome affected by Repeat-Induced Point mutations.</title>
        <authorList>
            <person name="Rouxel T."/>
            <person name="Grandaubert J."/>
            <person name="Hane J.K."/>
            <person name="Hoede C."/>
            <person name="van de Wouw A.P."/>
            <person name="Couloux A."/>
            <person name="Dominguez V."/>
            <person name="Anthouard V."/>
            <person name="Bally P."/>
            <person name="Bourras S."/>
            <person name="Cozijnsen A.J."/>
            <person name="Ciuffetti L.M."/>
            <person name="Degrave A."/>
            <person name="Dilmaghani A."/>
            <person name="Duret L."/>
            <person name="Fudal I."/>
            <person name="Goodwin S.B."/>
            <person name="Gout L."/>
            <person name="Glaser N."/>
            <person name="Linglin J."/>
            <person name="Kema G.H.J."/>
            <person name="Lapalu N."/>
            <person name="Lawrence C.B."/>
            <person name="May K."/>
            <person name="Meyer M."/>
            <person name="Ollivier B."/>
            <person name="Poulain J."/>
            <person name="Schoch C.L."/>
            <person name="Simon A."/>
            <person name="Spatafora J.W."/>
            <person name="Stachowiak A."/>
            <person name="Turgeon B.G."/>
            <person name="Tyler B.M."/>
            <person name="Vincent D."/>
            <person name="Weissenbach J."/>
            <person name="Amselem J."/>
            <person name="Quesneville H."/>
            <person name="Oliver R.P."/>
            <person name="Wincker P."/>
            <person name="Balesdent M.-H."/>
            <person name="Howlett B.J."/>
        </authorList>
    </citation>
    <scope>NUCLEOTIDE SEQUENCE [LARGE SCALE GENOMIC DNA]</scope>
    <source>
        <strain evidence="7">JN3 / isolate v23.1.3 / race Av1-4-5-6-7-8</strain>
    </source>
</reference>
<sequence>MIMPLLMNPDVVVIGASISGLMHALVLRSTGRSVVVLEARSQQQIQAIGAGLSFWPNAQRLLTMCIPDMHFDSWAVKNSTMEILTRDGLPVIELPISEDIWTSSWSAMREKLVEACEQDVPGYGTVQIWINQRVCDLVDKDDHINVIYRIEDGPVKSVAANLVIAADGARSFVRNRFLPNTSPKYAGYLAWRGRFPESEAPRELDGALAGKMAFFMFDGSYILAYLAPDANGSMVSGDRYIEWCWYDACDVSSPEFSEYMTDRYGMQHNMTVSADLLHPKTWAAQLSRRKDVVPPIWQSLFAKSTLPLLTAIHSFDNDHAAFYSGKLLLAGEAYTQIRPHLGASCDIAALQAILLPEVLDGRMSIVEWERTVAIYARNKSIGSAATGEFGMTGKWPDGYVATFARP</sequence>
<gene>
    <name evidence="6" type="ORF">LEMA_P060450.1</name>
</gene>
<dbReference type="AlphaFoldDB" id="E4ZIJ0"/>
<accession>E4ZIJ0</accession>
<keyword evidence="2" id="KW-0274">FAD</keyword>
<dbReference type="HOGENOM" id="CLU_009665_0_0_1"/>
<dbReference type="OrthoDB" id="16820at2759"/>
<dbReference type="InterPro" id="IPR036188">
    <property type="entry name" value="FAD/NAD-bd_sf"/>
</dbReference>
<feature type="domain" description="FAD-binding" evidence="4">
    <location>
        <begin position="10"/>
        <end position="176"/>
    </location>
</feature>
<dbReference type="eggNOG" id="KOG2614">
    <property type="taxonomic scope" value="Eukaryota"/>
</dbReference>
<evidence type="ECO:0000256" key="3">
    <source>
        <dbReference type="ARBA" id="ARBA00023002"/>
    </source>
</evidence>
<organism evidence="7">
    <name type="scientific">Leptosphaeria maculans (strain JN3 / isolate v23.1.3 / race Av1-4-5-6-7-8)</name>
    <name type="common">Blackleg fungus</name>
    <name type="synonym">Phoma lingam</name>
    <dbReference type="NCBI Taxonomy" id="985895"/>
    <lineage>
        <taxon>Eukaryota</taxon>
        <taxon>Fungi</taxon>
        <taxon>Dikarya</taxon>
        <taxon>Ascomycota</taxon>
        <taxon>Pezizomycotina</taxon>
        <taxon>Dothideomycetes</taxon>
        <taxon>Pleosporomycetidae</taxon>
        <taxon>Pleosporales</taxon>
        <taxon>Pleosporineae</taxon>
        <taxon>Leptosphaeriaceae</taxon>
        <taxon>Plenodomus</taxon>
        <taxon>Plenodomus lingam/Leptosphaeria maculans species complex</taxon>
    </lineage>
</organism>
<proteinExistence type="predicted"/>
<evidence type="ECO:0000313" key="7">
    <source>
        <dbReference type="Proteomes" id="UP000002668"/>
    </source>
</evidence>
<keyword evidence="7" id="KW-1185">Reference proteome</keyword>
<dbReference type="Proteomes" id="UP000002668">
    <property type="component" value="Genome"/>
</dbReference>
<name>E4ZIJ0_LEPMJ</name>
<dbReference type="Gene3D" id="3.30.9.60">
    <property type="match status" value="1"/>
</dbReference>
<dbReference type="STRING" id="985895.E4ZIJ0"/>
<dbReference type="Pfam" id="PF01494">
    <property type="entry name" value="FAD_binding_3"/>
    <property type="match status" value="1"/>
</dbReference>
<dbReference type="VEuPathDB" id="FungiDB:LEMA_P060450.1"/>
<dbReference type="GeneID" id="13285628"/>
<dbReference type="PANTHER" id="PTHR47469">
    <property type="entry name" value="MONOOXYGENASE-LIKE"/>
    <property type="match status" value="1"/>
</dbReference>
<evidence type="ECO:0000313" key="6">
    <source>
        <dbReference type="EMBL" id="CBX91011.1"/>
    </source>
</evidence>
<dbReference type="GO" id="GO:0071949">
    <property type="term" value="F:FAD binding"/>
    <property type="evidence" value="ECO:0007669"/>
    <property type="project" value="InterPro"/>
</dbReference>
<dbReference type="GO" id="GO:0004497">
    <property type="term" value="F:monooxygenase activity"/>
    <property type="evidence" value="ECO:0007669"/>
    <property type="project" value="UniProtKB-KW"/>
</dbReference>
<evidence type="ECO:0000256" key="1">
    <source>
        <dbReference type="ARBA" id="ARBA00022630"/>
    </source>
</evidence>
<evidence type="ECO:0000259" key="5">
    <source>
        <dbReference type="Pfam" id="PF22607"/>
    </source>
</evidence>
<dbReference type="InterPro" id="IPR053212">
    <property type="entry name" value="DHP_3-monooxygenase"/>
</dbReference>
<dbReference type="InterPro" id="IPR054707">
    <property type="entry name" value="DhpH_subs-bd"/>
</dbReference>
<dbReference type="PRINTS" id="PR00420">
    <property type="entry name" value="RNGMNOXGNASE"/>
</dbReference>
<keyword evidence="3" id="KW-0560">Oxidoreductase</keyword>
<feature type="domain" description="2,6-dihydroxypyridine 3-monooxygenase substrate binding" evidence="5">
    <location>
        <begin position="185"/>
        <end position="313"/>
    </location>
</feature>
<dbReference type="OMA" id="GKVEYWP"/>
<dbReference type="SUPFAM" id="SSF51905">
    <property type="entry name" value="FAD/NAD(P)-binding domain"/>
    <property type="match status" value="1"/>
</dbReference>
<keyword evidence="1" id="KW-0285">Flavoprotein</keyword>